<dbReference type="CDD" id="cd02136">
    <property type="entry name" value="PnbA_NfnB-like"/>
    <property type="match status" value="1"/>
</dbReference>
<dbReference type="GO" id="GO:0016491">
    <property type="term" value="F:oxidoreductase activity"/>
    <property type="evidence" value="ECO:0007669"/>
    <property type="project" value="UniProtKB-KW"/>
</dbReference>
<evidence type="ECO:0000256" key="5">
    <source>
        <dbReference type="ARBA" id="ARBA00023002"/>
    </source>
</evidence>
<dbReference type="Gene3D" id="3.40.109.10">
    <property type="entry name" value="NADH Oxidase"/>
    <property type="match status" value="1"/>
</dbReference>
<protein>
    <submittedName>
        <fullName evidence="7">Nitroreductase family protein</fullName>
    </submittedName>
</protein>
<dbReference type="Proteomes" id="UP000277294">
    <property type="component" value="Unassembled WGS sequence"/>
</dbReference>
<feature type="domain" description="Nitroreductase" evidence="6">
    <location>
        <begin position="18"/>
        <end position="206"/>
    </location>
</feature>
<sequence length="232" mass="25442">MTQPARPDLAGAFSRLLTDRWSCRGYLPSPIPRETILQILALAQRTPSWCNTQPWQVSIVSGQAIERLRADLSAHAAAHPDEVASDIPFPREYPGVYRERRRECGFQLYESVGVQRGDRAASARQGALNFRFFDAPHVALVTSAEALGPYGAIDCGAYVNNFMLAAQACGVANIAQAALAQYADYFRERLGFGADRILVCGISFGYADPSHPANGFRTSREQVAKVVSFLDE</sequence>
<keyword evidence="3" id="KW-0285">Flavoprotein</keyword>
<dbReference type="Pfam" id="PF00881">
    <property type="entry name" value="Nitroreductase"/>
    <property type="match status" value="1"/>
</dbReference>
<dbReference type="PANTHER" id="PTHR43673:SF2">
    <property type="entry name" value="NITROREDUCTASE"/>
    <property type="match status" value="1"/>
</dbReference>
<dbReference type="InterPro" id="IPR029479">
    <property type="entry name" value="Nitroreductase"/>
</dbReference>
<accession>A0A3P4B2H6</accession>
<dbReference type="SUPFAM" id="SSF55469">
    <property type="entry name" value="FMN-dependent nitroreductase-like"/>
    <property type="match status" value="1"/>
</dbReference>
<dbReference type="AlphaFoldDB" id="A0A3P4B2H6"/>
<evidence type="ECO:0000256" key="2">
    <source>
        <dbReference type="ARBA" id="ARBA00007118"/>
    </source>
</evidence>
<dbReference type="RefSeq" id="WP_124079603.1">
    <property type="nucleotide sequence ID" value="NZ_UWPJ01000017.1"/>
</dbReference>
<dbReference type="OrthoDB" id="9773807at2"/>
<organism evidence="7 8">
    <name type="scientific">Pigmentiphaga humi</name>
    <dbReference type="NCBI Taxonomy" id="2478468"/>
    <lineage>
        <taxon>Bacteria</taxon>
        <taxon>Pseudomonadati</taxon>
        <taxon>Pseudomonadota</taxon>
        <taxon>Betaproteobacteria</taxon>
        <taxon>Burkholderiales</taxon>
        <taxon>Alcaligenaceae</taxon>
        <taxon>Pigmentiphaga</taxon>
    </lineage>
</organism>
<name>A0A3P4B2H6_9BURK</name>
<dbReference type="InterPro" id="IPR000415">
    <property type="entry name" value="Nitroreductase-like"/>
</dbReference>
<evidence type="ECO:0000256" key="4">
    <source>
        <dbReference type="ARBA" id="ARBA00022643"/>
    </source>
</evidence>
<proteinExistence type="inferred from homology"/>
<keyword evidence="8" id="KW-1185">Reference proteome</keyword>
<comment type="cofactor">
    <cofactor evidence="1">
        <name>FMN</name>
        <dbReference type="ChEBI" id="CHEBI:58210"/>
    </cofactor>
</comment>
<dbReference type="EMBL" id="UWPJ01000017">
    <property type="protein sequence ID" value="VCU70091.1"/>
    <property type="molecule type" value="Genomic_DNA"/>
</dbReference>
<evidence type="ECO:0000259" key="6">
    <source>
        <dbReference type="Pfam" id="PF00881"/>
    </source>
</evidence>
<evidence type="ECO:0000256" key="3">
    <source>
        <dbReference type="ARBA" id="ARBA00022630"/>
    </source>
</evidence>
<dbReference type="PANTHER" id="PTHR43673">
    <property type="entry name" value="NAD(P)H NITROREDUCTASE YDGI-RELATED"/>
    <property type="match status" value="1"/>
</dbReference>
<keyword evidence="5" id="KW-0560">Oxidoreductase</keyword>
<gene>
    <name evidence="7" type="ORF">PIGHUM_02158</name>
</gene>
<reference evidence="7 8" key="1">
    <citation type="submission" date="2018-10" db="EMBL/GenBank/DDBJ databases">
        <authorList>
            <person name="Criscuolo A."/>
        </authorList>
    </citation>
    <scope>NUCLEOTIDE SEQUENCE [LARGE SCALE GENOMIC DNA]</scope>
    <source>
        <strain evidence="7">DnA1</strain>
    </source>
</reference>
<evidence type="ECO:0000256" key="1">
    <source>
        <dbReference type="ARBA" id="ARBA00001917"/>
    </source>
</evidence>
<comment type="similarity">
    <text evidence="2">Belongs to the nitroreductase family.</text>
</comment>
<evidence type="ECO:0000313" key="7">
    <source>
        <dbReference type="EMBL" id="VCU70091.1"/>
    </source>
</evidence>
<evidence type="ECO:0000313" key="8">
    <source>
        <dbReference type="Proteomes" id="UP000277294"/>
    </source>
</evidence>
<keyword evidence="4" id="KW-0288">FMN</keyword>